<evidence type="ECO:0000313" key="5">
    <source>
        <dbReference type="EMBL" id="PHL00213.1"/>
    </source>
</evidence>
<dbReference type="Proteomes" id="UP000226437">
    <property type="component" value="Unassembled WGS sequence"/>
</dbReference>
<dbReference type="SMART" id="SM01154">
    <property type="entry name" value="DUF1704"/>
    <property type="match status" value="1"/>
</dbReference>
<evidence type="ECO:0000313" key="6">
    <source>
        <dbReference type="Proteomes" id="UP000226437"/>
    </source>
</evidence>
<evidence type="ECO:0008006" key="7">
    <source>
        <dbReference type="Google" id="ProtNLM"/>
    </source>
</evidence>
<comment type="caution">
    <text evidence="5">The sequence shown here is derived from an EMBL/GenBank/DDBJ whole genome shotgun (WGS) entry which is preliminary data.</text>
</comment>
<proteinExistence type="predicted"/>
<dbReference type="AlphaFoldDB" id="A0A2G0CJQ9"/>
<dbReference type="GO" id="GO:0006508">
    <property type="term" value="P:proteolysis"/>
    <property type="evidence" value="ECO:0007669"/>
    <property type="project" value="UniProtKB-KW"/>
</dbReference>
<evidence type="ECO:0000256" key="2">
    <source>
        <dbReference type="ARBA" id="ARBA00022670"/>
    </source>
</evidence>
<dbReference type="GO" id="GO:0008237">
    <property type="term" value="F:metallopeptidase activity"/>
    <property type="evidence" value="ECO:0007669"/>
    <property type="project" value="UniProtKB-KW"/>
</dbReference>
<evidence type="ECO:0000256" key="4">
    <source>
        <dbReference type="ARBA" id="ARBA00023049"/>
    </source>
</evidence>
<gene>
    <name evidence="5" type="ORF">CGL56_04015</name>
</gene>
<accession>A0A2G0CJQ9</accession>
<keyword evidence="2" id="KW-0645">Protease</keyword>
<dbReference type="EMBL" id="PDLO01000001">
    <property type="protein sequence ID" value="PHL00213.1"/>
    <property type="molecule type" value="Genomic_DNA"/>
</dbReference>
<evidence type="ECO:0000256" key="3">
    <source>
        <dbReference type="ARBA" id="ARBA00022801"/>
    </source>
</evidence>
<dbReference type="GO" id="GO:0080164">
    <property type="term" value="P:regulation of nitric oxide metabolic process"/>
    <property type="evidence" value="ECO:0007669"/>
    <property type="project" value="TreeGrafter"/>
</dbReference>
<keyword evidence="3" id="KW-0378">Hydrolase</keyword>
<name>A0A2G0CJQ9_9BACT</name>
<keyword evidence="4" id="KW-0482">Metalloprotease</keyword>
<dbReference type="Pfam" id="PF08014">
    <property type="entry name" value="MATCAP"/>
    <property type="match status" value="1"/>
</dbReference>
<organism evidence="5 6">
    <name type="scientific">Neolewinella marina</name>
    <dbReference type="NCBI Taxonomy" id="438751"/>
    <lineage>
        <taxon>Bacteria</taxon>
        <taxon>Pseudomonadati</taxon>
        <taxon>Bacteroidota</taxon>
        <taxon>Saprospiria</taxon>
        <taxon>Saprospirales</taxon>
        <taxon>Lewinellaceae</taxon>
        <taxon>Neolewinella</taxon>
    </lineage>
</organism>
<dbReference type="OrthoDB" id="9785840at2"/>
<keyword evidence="6" id="KW-1185">Reference proteome</keyword>
<comment type="cofactor">
    <cofactor evidence="1">
        <name>Zn(2+)</name>
        <dbReference type="ChEBI" id="CHEBI:29105"/>
    </cofactor>
</comment>
<dbReference type="InterPro" id="IPR012548">
    <property type="entry name" value="MATCAP"/>
</dbReference>
<protein>
    <recommendedName>
        <fullName evidence="7">Flavohemoglobin expression-modulating QEGLA motif protein</fullName>
    </recommendedName>
</protein>
<dbReference type="RefSeq" id="WP_099105194.1">
    <property type="nucleotide sequence ID" value="NZ_JAATJF010000001.1"/>
</dbReference>
<reference evidence="5 6" key="1">
    <citation type="submission" date="2017-10" db="EMBL/GenBank/DDBJ databases">
        <title>The draft genome sequence of Lewinella marina KCTC 32374.</title>
        <authorList>
            <person name="Wang K."/>
        </authorList>
    </citation>
    <scope>NUCLEOTIDE SEQUENCE [LARGE SCALE GENOMIC DNA]</scope>
    <source>
        <strain evidence="5 6">MKG-38</strain>
    </source>
</reference>
<dbReference type="PANTHER" id="PTHR31817">
    <property type="match status" value="1"/>
</dbReference>
<dbReference type="PANTHER" id="PTHR31817:SF0">
    <property type="entry name" value="CHROMOSOME UNDETERMINED SCAFFOLD_67, WHOLE GENOME SHOTGUN SEQUENCE"/>
    <property type="match status" value="1"/>
</dbReference>
<evidence type="ECO:0000256" key="1">
    <source>
        <dbReference type="ARBA" id="ARBA00001947"/>
    </source>
</evidence>
<sequence length="619" mass="69643">MPDTTTDTNFSTETALARLAADKPLWLTLPGGGRLYIAREVPFLTLYRYRDDVPDYMLHAEETAYAVLGFGEEAPAGFTQLLEDLLGDFADRFGGVLLLEVWVDEKMPGSDLKVYAESEDPPAIREVLVDQLSRISIEGRSPSVEMAPEARSTLTGPRQILPEGLLKRNDILLLNVQVGGFFLNEDGRPYPLLFRDFRDKLHTAFQRTFFEFVRLQTTYNATHFHQLGNHRVDELVWEIDRKLVEISTSFPFLMLVTATNDDEAFERFTEAGYRGEPAFHYRFLPVDPDALKRDLYNLPIDRVKDATLAYILRDKRDETVRMLDMLAHRGNELFRYGSMQVFGGVDDELLKVANELLDRLPAKGAAAAEATVDAGQFLAQCRGEFAYLTEQYPVAQPSALIREDLSGLMVSQGVLNIGHRLRVPERRVEALIQHEVGTHVLTYWNGKAQPLTLLHSGTPGYEDLQEGLAVLGEWFVGGLTPARLRNLAARVVGIAHMLGGHPFDSTFSLLHEAHGLPAETAFHTTARVYRGGGFTKDAVYLRGLVELLQYLEEGGELEPLFMGKLRLDYVPLLDELTQRGILRRPPLIPRYFREDAEAGHPKLKRLKAGMSVFDLIAQS</sequence>